<feature type="non-terminal residue" evidence="3">
    <location>
        <position position="1"/>
    </location>
</feature>
<accession>A0A1B6F4I0</accession>
<feature type="compositionally biased region" description="Polar residues" evidence="1">
    <location>
        <begin position="275"/>
        <end position="285"/>
    </location>
</feature>
<dbReference type="PROSITE" id="PS50097">
    <property type="entry name" value="BTB"/>
    <property type="match status" value="1"/>
</dbReference>
<evidence type="ECO:0000259" key="2">
    <source>
        <dbReference type="PROSITE" id="PS50097"/>
    </source>
</evidence>
<reference evidence="3" key="1">
    <citation type="submission" date="2015-11" db="EMBL/GenBank/DDBJ databases">
        <title>De novo transcriptome assembly of four potential Pierce s Disease insect vectors from Arizona vineyards.</title>
        <authorList>
            <person name="Tassone E.E."/>
        </authorList>
    </citation>
    <scope>NUCLEOTIDE SEQUENCE</scope>
</reference>
<evidence type="ECO:0000313" key="3">
    <source>
        <dbReference type="EMBL" id="JAS44783.1"/>
    </source>
</evidence>
<sequence>GEMEPPNTTNSILPNERKPSRHCMIPNKKTGIQRSLLNMSSTDETAQIYDSVFLERLIHSYKSCLEILNIVSQLSIEMESIVNAVRVTVPKEEATKLREASIITTDDKMVTRLVENILNKYKTRKDLQIIGIEDTTGEYTTPHNKDENQTSELIADPEIPKTTVHDKAENPASGQIVTSDTPETTLQYKHENQSIQQNVISDKQTSELIVTYKNENQTFQKSVISDNLTSDQTETSDTPGVAPQIHETIPHLEGENQKEVILEIQDTAVHDEADNPTSDQMVTSDTSEERTYDDPAKYIFSHRELHDCVLTVGRAGDKVEKISAVKCYLQAYSSVLRGLLADSTTEVSISQVSPEIFKLLLAYVYGRKLPNLDQKTTAQLALAANVLNVQSLVIKACKRIRLSGEDSIFPALWCVAHNVPWRWFVPRVIKTVQEDTQAILMSNQFMDLDVKCLEYIVRQERLSVTELELWRALVHWAQHRKAVTESDETLRELLHTVIPHVRLATINADDVIKEVKPHMILTMEEVLELLSYICDNRPMESPWLCSIRETRDSSISNLYDVNVTNVHSRHFVFKSNPVVLGYRILRLPEYHKRSSFMIDTNQEVQINTFAVQSRSVRETAYQLTCTITVDALMGNVCKKTCVIIMTGTAIGNRLNSFPIRLNNGGPLILKPFYNYKFTLEFSSPHPVYRLVDSHFRDVTLARIKHAIQSSRIRVQHKTSLHVRKIGYSL</sequence>
<feature type="region of interest" description="Disordered" evidence="1">
    <location>
        <begin position="1"/>
        <end position="21"/>
    </location>
</feature>
<dbReference type="EMBL" id="GECZ01024986">
    <property type="protein sequence ID" value="JAS44783.1"/>
    <property type="molecule type" value="Transcribed_RNA"/>
</dbReference>
<organism evidence="3">
    <name type="scientific">Cuerna arida</name>
    <dbReference type="NCBI Taxonomy" id="1464854"/>
    <lineage>
        <taxon>Eukaryota</taxon>
        <taxon>Metazoa</taxon>
        <taxon>Ecdysozoa</taxon>
        <taxon>Arthropoda</taxon>
        <taxon>Hexapoda</taxon>
        <taxon>Insecta</taxon>
        <taxon>Pterygota</taxon>
        <taxon>Neoptera</taxon>
        <taxon>Paraneoptera</taxon>
        <taxon>Hemiptera</taxon>
        <taxon>Auchenorrhyncha</taxon>
        <taxon>Membracoidea</taxon>
        <taxon>Cicadellidae</taxon>
        <taxon>Cicadellinae</taxon>
        <taxon>Proconiini</taxon>
        <taxon>Cuerna</taxon>
    </lineage>
</organism>
<dbReference type="SMART" id="SM00225">
    <property type="entry name" value="BTB"/>
    <property type="match status" value="1"/>
</dbReference>
<dbReference type="CDD" id="cd18186">
    <property type="entry name" value="BTB_POZ_ZBTB_KLHL-like"/>
    <property type="match status" value="1"/>
</dbReference>
<dbReference type="PANTHER" id="PTHR45774">
    <property type="entry name" value="BTB/POZ DOMAIN-CONTAINING"/>
    <property type="match status" value="1"/>
</dbReference>
<dbReference type="AlphaFoldDB" id="A0A1B6F4I0"/>
<dbReference type="SUPFAM" id="SSF54695">
    <property type="entry name" value="POZ domain"/>
    <property type="match status" value="1"/>
</dbReference>
<proteinExistence type="predicted"/>
<name>A0A1B6F4I0_9HEMI</name>
<dbReference type="Gene3D" id="1.25.40.420">
    <property type="match status" value="1"/>
</dbReference>
<dbReference type="Pfam" id="PF00651">
    <property type="entry name" value="BTB"/>
    <property type="match status" value="1"/>
</dbReference>
<feature type="compositionally biased region" description="Polar residues" evidence="1">
    <location>
        <begin position="1"/>
        <end position="13"/>
    </location>
</feature>
<dbReference type="PANTHER" id="PTHR45774:SF3">
    <property type="entry name" value="BTB (POZ) DOMAIN-CONTAINING 2B-RELATED"/>
    <property type="match status" value="1"/>
</dbReference>
<gene>
    <name evidence="3" type="ORF">g.14792</name>
</gene>
<dbReference type="InterPro" id="IPR011705">
    <property type="entry name" value="BACK"/>
</dbReference>
<dbReference type="Pfam" id="PF07707">
    <property type="entry name" value="BACK"/>
    <property type="match status" value="1"/>
</dbReference>
<dbReference type="Gene3D" id="3.30.710.10">
    <property type="entry name" value="Potassium Channel Kv1.1, Chain A"/>
    <property type="match status" value="1"/>
</dbReference>
<feature type="region of interest" description="Disordered" evidence="1">
    <location>
        <begin position="269"/>
        <end position="289"/>
    </location>
</feature>
<evidence type="ECO:0000256" key="1">
    <source>
        <dbReference type="SAM" id="MobiDB-lite"/>
    </source>
</evidence>
<protein>
    <recommendedName>
        <fullName evidence="2">BTB domain-containing protein</fullName>
    </recommendedName>
</protein>
<feature type="domain" description="BTB" evidence="2">
    <location>
        <begin position="306"/>
        <end position="373"/>
    </location>
</feature>
<dbReference type="InterPro" id="IPR011333">
    <property type="entry name" value="SKP1/BTB/POZ_sf"/>
</dbReference>
<dbReference type="InterPro" id="IPR000210">
    <property type="entry name" value="BTB/POZ_dom"/>
</dbReference>